<name>A0A450WYR7_9GAMM</name>
<dbReference type="EMBL" id="CAADFN010000111">
    <property type="protein sequence ID" value="VFK22167.1"/>
    <property type="molecule type" value="Genomic_DNA"/>
</dbReference>
<evidence type="ECO:0000313" key="1">
    <source>
        <dbReference type="EMBL" id="VFK22167.1"/>
    </source>
</evidence>
<reference evidence="1" key="1">
    <citation type="submission" date="2019-02" db="EMBL/GenBank/DDBJ databases">
        <authorList>
            <person name="Gruber-Vodicka R. H."/>
            <person name="Seah K. B. B."/>
        </authorList>
    </citation>
    <scope>NUCLEOTIDE SEQUENCE</scope>
    <source>
        <strain evidence="1">BECK_BY7</strain>
    </source>
</reference>
<accession>A0A450WYR7</accession>
<proteinExistence type="predicted"/>
<organism evidence="1">
    <name type="scientific">Candidatus Kentrum sp. LFY</name>
    <dbReference type="NCBI Taxonomy" id="2126342"/>
    <lineage>
        <taxon>Bacteria</taxon>
        <taxon>Pseudomonadati</taxon>
        <taxon>Pseudomonadota</taxon>
        <taxon>Gammaproteobacteria</taxon>
        <taxon>Candidatus Kentrum</taxon>
    </lineage>
</organism>
<dbReference type="AlphaFoldDB" id="A0A450WYR7"/>
<gene>
    <name evidence="1" type="ORF">BECKLFY1418C_GA0070996_111110</name>
</gene>
<sequence>MGSFRKHFVQRFGIQYTLRPCFDGVRVGSVDSLGDFVGQGLETMGKQTKQQFCLPFRFPFRQTFLPTFL</sequence>
<protein>
    <submittedName>
        <fullName evidence="1">Uncharacterized protein</fullName>
    </submittedName>
</protein>